<evidence type="ECO:0000313" key="6">
    <source>
        <dbReference type="EMBL" id="RFB06184.1"/>
    </source>
</evidence>
<feature type="transmembrane region" description="Helical" evidence="5">
    <location>
        <begin position="62"/>
        <end position="81"/>
    </location>
</feature>
<name>A0A371RL67_9PROT</name>
<protein>
    <recommendedName>
        <fullName evidence="8">MAPEG family protein</fullName>
    </recommendedName>
</protein>
<dbReference type="InterPro" id="IPR001129">
    <property type="entry name" value="Membr-assoc_MAPEG"/>
</dbReference>
<keyword evidence="3 5" id="KW-1133">Transmembrane helix</keyword>
<dbReference type="GO" id="GO:0016020">
    <property type="term" value="C:membrane"/>
    <property type="evidence" value="ECO:0007669"/>
    <property type="project" value="UniProtKB-SubCell"/>
</dbReference>
<dbReference type="EMBL" id="QUQO01000001">
    <property type="protein sequence ID" value="RFB06184.1"/>
    <property type="molecule type" value="Genomic_DNA"/>
</dbReference>
<evidence type="ECO:0000256" key="2">
    <source>
        <dbReference type="ARBA" id="ARBA00022692"/>
    </source>
</evidence>
<evidence type="ECO:0000256" key="5">
    <source>
        <dbReference type="SAM" id="Phobius"/>
    </source>
</evidence>
<sequence length="151" mass="16323">MNTIFLPMLIQVGLTFVILLFIPGNRIRDLKADPSIYKPAALDNSVYSERSRKFANSFANQLQLPVLFYIGCLLALMVGATGLCAGIFAWAFVGLRIIHAIIHVTYNNVRQRFLAFAAGVATLIGFWIVVALAAKDSPLLTGANPLTGLGG</sequence>
<evidence type="ECO:0000256" key="1">
    <source>
        <dbReference type="ARBA" id="ARBA00004370"/>
    </source>
</evidence>
<dbReference type="Proteomes" id="UP000264589">
    <property type="component" value="Unassembled WGS sequence"/>
</dbReference>
<feature type="transmembrane region" description="Helical" evidence="5">
    <location>
        <begin position="6"/>
        <end position="22"/>
    </location>
</feature>
<dbReference type="SUPFAM" id="SSF161084">
    <property type="entry name" value="MAPEG domain-like"/>
    <property type="match status" value="1"/>
</dbReference>
<dbReference type="InterPro" id="IPR023352">
    <property type="entry name" value="MAPEG-like_dom_sf"/>
</dbReference>
<dbReference type="Gene3D" id="1.20.120.550">
    <property type="entry name" value="Membrane associated eicosanoid/glutathione metabolism-like domain"/>
    <property type="match status" value="1"/>
</dbReference>
<evidence type="ECO:0000256" key="3">
    <source>
        <dbReference type="ARBA" id="ARBA00022989"/>
    </source>
</evidence>
<comment type="subcellular location">
    <subcellularLocation>
        <location evidence="1">Membrane</location>
    </subcellularLocation>
</comment>
<comment type="caution">
    <text evidence="6">The sequence shown here is derived from an EMBL/GenBank/DDBJ whole genome shotgun (WGS) entry which is preliminary data.</text>
</comment>
<keyword evidence="7" id="KW-1185">Reference proteome</keyword>
<dbReference type="AlphaFoldDB" id="A0A371RL67"/>
<feature type="transmembrane region" description="Helical" evidence="5">
    <location>
        <begin position="113"/>
        <end position="134"/>
    </location>
</feature>
<dbReference type="InParanoid" id="A0A371RL67"/>
<organism evidence="6 7">
    <name type="scientific">Parvularcula marina</name>
    <dbReference type="NCBI Taxonomy" id="2292771"/>
    <lineage>
        <taxon>Bacteria</taxon>
        <taxon>Pseudomonadati</taxon>
        <taxon>Pseudomonadota</taxon>
        <taxon>Alphaproteobacteria</taxon>
        <taxon>Parvularculales</taxon>
        <taxon>Parvularculaceae</taxon>
        <taxon>Parvularcula</taxon>
    </lineage>
</organism>
<dbReference type="RefSeq" id="WP_116392817.1">
    <property type="nucleotide sequence ID" value="NZ_QUQO01000001.1"/>
</dbReference>
<gene>
    <name evidence="6" type="ORF">DX908_13455</name>
</gene>
<evidence type="ECO:0000256" key="4">
    <source>
        <dbReference type="ARBA" id="ARBA00023136"/>
    </source>
</evidence>
<dbReference type="OrthoDB" id="5516290at2"/>
<proteinExistence type="predicted"/>
<keyword evidence="2 5" id="KW-0812">Transmembrane</keyword>
<dbReference type="Pfam" id="PF01124">
    <property type="entry name" value="MAPEG"/>
    <property type="match status" value="1"/>
</dbReference>
<accession>A0A371RL67</accession>
<keyword evidence="4 5" id="KW-0472">Membrane</keyword>
<evidence type="ECO:0000313" key="7">
    <source>
        <dbReference type="Proteomes" id="UP000264589"/>
    </source>
</evidence>
<evidence type="ECO:0008006" key="8">
    <source>
        <dbReference type="Google" id="ProtNLM"/>
    </source>
</evidence>
<reference evidence="6 7" key="1">
    <citation type="submission" date="2018-08" db="EMBL/GenBank/DDBJ databases">
        <title>Parvularcula sp. SM1705, isolated from surface water of the South Sea China.</title>
        <authorList>
            <person name="Sun L."/>
        </authorList>
    </citation>
    <scope>NUCLEOTIDE SEQUENCE [LARGE SCALE GENOMIC DNA]</scope>
    <source>
        <strain evidence="6 7">SM1705</strain>
    </source>
</reference>